<comment type="caution">
    <text evidence="3">The sequence shown here is derived from an EMBL/GenBank/DDBJ whole genome shotgun (WGS) entry which is preliminary data.</text>
</comment>
<accession>A0A9N8E4K0</accession>
<dbReference type="GO" id="GO:0005634">
    <property type="term" value="C:nucleus"/>
    <property type="evidence" value="ECO:0007669"/>
    <property type="project" value="TreeGrafter"/>
</dbReference>
<dbReference type="PROSITE" id="PS51184">
    <property type="entry name" value="JMJC"/>
    <property type="match status" value="1"/>
</dbReference>
<feature type="domain" description="JmjC" evidence="2">
    <location>
        <begin position="593"/>
        <end position="759"/>
    </location>
</feature>
<dbReference type="GO" id="GO:0033749">
    <property type="term" value="F:histone H4R3 demethylase activity"/>
    <property type="evidence" value="ECO:0007669"/>
    <property type="project" value="TreeGrafter"/>
</dbReference>
<dbReference type="PANTHER" id="PTHR12480:SF22">
    <property type="entry name" value="JMJC DOMAIN-CONTAINING PROTEIN"/>
    <property type="match status" value="1"/>
</dbReference>
<name>A0A9N8E4K0_9STRA</name>
<dbReference type="OrthoDB" id="66903at2759"/>
<keyword evidence="1" id="KW-0732">Signal</keyword>
<dbReference type="GO" id="GO:0005737">
    <property type="term" value="C:cytoplasm"/>
    <property type="evidence" value="ECO:0007669"/>
    <property type="project" value="TreeGrafter"/>
</dbReference>
<proteinExistence type="predicted"/>
<evidence type="ECO:0000313" key="4">
    <source>
        <dbReference type="Proteomes" id="UP001153069"/>
    </source>
</evidence>
<sequence length="800" mass="93116">MTGPRLSLILLALLPLSMYHRLSLAAGDTVHSDLLLRPVIDLDVDTFAPTIQSQHTWTCLLFYDRFVQDNNLDKLMSSLQERFATSMDVGFAKLDIRRHSAYRQAYDEQEEELPQIENFYKDFLEHATDLTTLSHVSFLNWPGDLYFPPKLVLMKGDNYNVYATVPNINQWYAHVELQLDIATQWLETALQDVHDNPKTMAQVMSPIQREVQRAKNYHRHDINSFPGLEEYMYQFHKESDSTQNLSSSPHRYQNWTKRSYSDSLAWLEQFAVVVHRYLSWVDGYENLWDEERRKREDEQCQFGIHLDTLNQQLRMLVDNMFDNKQDRGPRKRRVPVILKGYLDDFIFGYGRSPTSLRWYLQHELKDKLGNTPAERRVARKITDPNSFELIKRLRQYMKVYEVISLDEDTYKDALARLVSEWHNLVGQFHGNLQQSYLQYLEKQRGVGTSNHHKTIQVLDMNEPGNHVLLTNYTAFHQTYTQPRIPVLLENVNMTTQQYTLEYLQDVCGAMDVTNNVYHEATSGGRWGALERFELPDELLNDARLDGSDWDSDGADRSLTLQQYLVLSEHLDHLSLHDVSLPMHCARILHDETLNDPAPLQKFRLPTVAAGYDLLQRLPLYGSARSGPSLLIEKKGSKSKLNINRAATGYFMYLISGRKRWMVAHPSERVFLYEDLNNDAVVLPDVLAMDMDPERFHQMYPLLNRVENMYEVIQEPGQLMYIPPNSPHAVVNLEDTIGVALNLVSLDAFADHLHNQIHADRDFAEVDLALRYWLFDDDAELPIERSSDDFLYTSFAHYKGQ</sequence>
<feature type="chain" id="PRO_5040497105" evidence="1">
    <location>
        <begin position="26"/>
        <end position="800"/>
    </location>
</feature>
<evidence type="ECO:0000256" key="1">
    <source>
        <dbReference type="SAM" id="SignalP"/>
    </source>
</evidence>
<dbReference type="SMART" id="SM00558">
    <property type="entry name" value="JmjC"/>
    <property type="match status" value="1"/>
</dbReference>
<feature type="signal peptide" evidence="1">
    <location>
        <begin position="1"/>
        <end position="25"/>
    </location>
</feature>
<gene>
    <name evidence="3" type="ORF">SEMRO_643_G180370.1</name>
</gene>
<protein>
    <submittedName>
        <fullName evidence="3">JmjC domain, hydroxylase</fullName>
    </submittedName>
</protein>
<dbReference type="InterPro" id="IPR050910">
    <property type="entry name" value="JMJD6_ArgDemeth/LysHydrox"/>
</dbReference>
<dbReference type="Proteomes" id="UP001153069">
    <property type="component" value="Unassembled WGS sequence"/>
</dbReference>
<organism evidence="3 4">
    <name type="scientific">Seminavis robusta</name>
    <dbReference type="NCBI Taxonomy" id="568900"/>
    <lineage>
        <taxon>Eukaryota</taxon>
        <taxon>Sar</taxon>
        <taxon>Stramenopiles</taxon>
        <taxon>Ochrophyta</taxon>
        <taxon>Bacillariophyta</taxon>
        <taxon>Bacillariophyceae</taxon>
        <taxon>Bacillariophycidae</taxon>
        <taxon>Naviculales</taxon>
        <taxon>Naviculaceae</taxon>
        <taxon>Seminavis</taxon>
    </lineage>
</organism>
<dbReference type="SUPFAM" id="SSF51197">
    <property type="entry name" value="Clavaminate synthase-like"/>
    <property type="match status" value="1"/>
</dbReference>
<keyword evidence="4" id="KW-1185">Reference proteome</keyword>
<reference evidence="3" key="1">
    <citation type="submission" date="2020-06" db="EMBL/GenBank/DDBJ databases">
        <authorList>
            <consortium name="Plant Systems Biology data submission"/>
        </authorList>
    </citation>
    <scope>NUCLEOTIDE SEQUENCE</scope>
    <source>
        <strain evidence="3">D6</strain>
    </source>
</reference>
<dbReference type="AlphaFoldDB" id="A0A9N8E4K0"/>
<dbReference type="CDD" id="cd02208">
    <property type="entry name" value="cupin_RmlC-like"/>
    <property type="match status" value="1"/>
</dbReference>
<dbReference type="PANTHER" id="PTHR12480">
    <property type="entry name" value="ARGININE DEMETHYLASE AND LYSYL-HYDROXYLASE JMJD"/>
    <property type="match status" value="1"/>
</dbReference>
<dbReference type="GO" id="GO:0106140">
    <property type="term" value="F:P-TEFb complex binding"/>
    <property type="evidence" value="ECO:0007669"/>
    <property type="project" value="TreeGrafter"/>
</dbReference>
<evidence type="ECO:0000313" key="3">
    <source>
        <dbReference type="EMBL" id="CAB9514278.1"/>
    </source>
</evidence>
<dbReference type="Pfam" id="PF02373">
    <property type="entry name" value="JmjC"/>
    <property type="match status" value="1"/>
</dbReference>
<dbReference type="Gene3D" id="2.60.120.650">
    <property type="entry name" value="Cupin"/>
    <property type="match status" value="1"/>
</dbReference>
<evidence type="ECO:0000259" key="2">
    <source>
        <dbReference type="PROSITE" id="PS51184"/>
    </source>
</evidence>
<dbReference type="InterPro" id="IPR003347">
    <property type="entry name" value="JmjC_dom"/>
</dbReference>
<dbReference type="EMBL" id="CAICTM010000642">
    <property type="protein sequence ID" value="CAB9514278.1"/>
    <property type="molecule type" value="Genomic_DNA"/>
</dbReference>